<reference evidence="1 2" key="1">
    <citation type="submission" date="2020-01" db="EMBL/GenBank/DDBJ databases">
        <title>Anaeroalcalibacter tamaniensis gen. nov., sp. nov., moderately halophilic strictly anaerobic fermenter bacterium from mud volcano of Taman peninsula.</title>
        <authorList>
            <person name="Frolova A."/>
            <person name="Merkel A.Y."/>
            <person name="Slobodkin A.I."/>
        </authorList>
    </citation>
    <scope>NUCLEOTIDE SEQUENCE [LARGE SCALE GENOMIC DNA]</scope>
    <source>
        <strain evidence="1 2">F-3ap</strain>
    </source>
</reference>
<dbReference type="NCBIfam" id="TIGR02678">
    <property type="entry name" value="TIGR02678 family protein"/>
    <property type="match status" value="1"/>
</dbReference>
<dbReference type="Proteomes" id="UP000461585">
    <property type="component" value="Unassembled WGS sequence"/>
</dbReference>
<evidence type="ECO:0000313" key="2">
    <source>
        <dbReference type="Proteomes" id="UP000461585"/>
    </source>
</evidence>
<organism evidence="1 2">
    <name type="scientific">Anaerotalea alkaliphila</name>
    <dbReference type="NCBI Taxonomy" id="2662126"/>
    <lineage>
        <taxon>Bacteria</taxon>
        <taxon>Bacillati</taxon>
        <taxon>Bacillota</taxon>
        <taxon>Clostridia</taxon>
        <taxon>Eubacteriales</taxon>
        <taxon>Anaerotalea</taxon>
    </lineage>
</organism>
<gene>
    <name evidence="1" type="ORF">GXN74_03400</name>
</gene>
<accession>A0A7X5HUH6</accession>
<keyword evidence="2" id="KW-1185">Reference proteome</keyword>
<dbReference type="RefSeq" id="WP_162369518.1">
    <property type="nucleotide sequence ID" value="NZ_JAAEEH010000006.1"/>
</dbReference>
<proteinExistence type="predicted"/>
<sequence>MQEIRELLNRRWVLKRKDPELYFRLKDAYGAYQSFFKDKLGYALILNPILVKAEKIPGRPSPWMGIGAFDTPLAYVFLCWLLMFLEEMEPEEQFVLAQVTDHLKSQPIGAEPVDWTVYSNRKTLIKVLHFLQEEEMILVSDGDDSQFAGSEEAVEVLYENTGASKYFMRRFPFDITGVKDPKAFETLDWQSEEGDRGLVRRHRVYRRLVMEPVVYQEGPEDQDYLYIKNQRGLIAGDLEKAVQAELHVHRNGALVLFPDQNSLTDTLPNRKNISDITLQTCREVRRKVEEGEWERDRTDVVVLSKVQWRAFLGQVRETYGEGWSKGYRELGESQLVAELTRYMEEFGLLQVDETHKEIRLLPGAAKLSGDYPKDYWQRGKDRT</sequence>
<protein>
    <submittedName>
        <fullName evidence="1">TIGR02678 family protein</fullName>
    </submittedName>
</protein>
<dbReference type="AlphaFoldDB" id="A0A7X5HUH6"/>
<comment type="caution">
    <text evidence="1">The sequence shown here is derived from an EMBL/GenBank/DDBJ whole genome shotgun (WGS) entry which is preliminary data.</text>
</comment>
<dbReference type="InterPro" id="IPR013494">
    <property type="entry name" value="CHP02678"/>
</dbReference>
<dbReference type="Pfam" id="PF09661">
    <property type="entry name" value="DUF2398"/>
    <property type="match status" value="1"/>
</dbReference>
<name>A0A7X5HUH6_9FIRM</name>
<dbReference type="EMBL" id="JAAEEH010000006">
    <property type="protein sequence ID" value="NDL66790.1"/>
    <property type="molecule type" value="Genomic_DNA"/>
</dbReference>
<evidence type="ECO:0000313" key="1">
    <source>
        <dbReference type="EMBL" id="NDL66790.1"/>
    </source>
</evidence>